<organism evidence="2 3">
    <name type="scientific">Laceyella tengchongensis</name>
    <dbReference type="NCBI Taxonomy" id="574699"/>
    <lineage>
        <taxon>Bacteria</taxon>
        <taxon>Bacillati</taxon>
        <taxon>Bacillota</taxon>
        <taxon>Bacilli</taxon>
        <taxon>Bacillales</taxon>
        <taxon>Thermoactinomycetaceae</taxon>
        <taxon>Laceyella</taxon>
    </lineage>
</organism>
<feature type="transmembrane region" description="Helical" evidence="1">
    <location>
        <begin position="192"/>
        <end position="210"/>
    </location>
</feature>
<reference evidence="2" key="1">
    <citation type="submission" date="2017-05" db="EMBL/GenBank/DDBJ databases">
        <authorList>
            <person name="Varghese N."/>
            <person name="Submissions S."/>
        </authorList>
    </citation>
    <scope>NUCLEOTIDE SEQUENCE</scope>
    <source>
        <strain evidence="2">DSM 45262</strain>
    </source>
</reference>
<keyword evidence="1" id="KW-1133">Transmembrane helix</keyword>
<evidence type="ECO:0000313" key="3">
    <source>
        <dbReference type="Proteomes" id="UP001157946"/>
    </source>
</evidence>
<evidence type="ECO:0000313" key="2">
    <source>
        <dbReference type="EMBL" id="SMP20182.1"/>
    </source>
</evidence>
<dbReference type="EMBL" id="FXTU01000003">
    <property type="protein sequence ID" value="SMP20182.1"/>
    <property type="molecule type" value="Genomic_DNA"/>
</dbReference>
<feature type="transmembrane region" description="Helical" evidence="1">
    <location>
        <begin position="105"/>
        <end position="123"/>
    </location>
</feature>
<keyword evidence="1" id="KW-0472">Membrane</keyword>
<feature type="transmembrane region" description="Helical" evidence="1">
    <location>
        <begin position="39"/>
        <end position="66"/>
    </location>
</feature>
<accession>A0AA45WP69</accession>
<dbReference type="Proteomes" id="UP001157946">
    <property type="component" value="Unassembled WGS sequence"/>
</dbReference>
<keyword evidence="1" id="KW-0812">Transmembrane</keyword>
<dbReference type="Gene3D" id="2.60.40.420">
    <property type="entry name" value="Cupredoxins - blue copper proteins"/>
    <property type="match status" value="1"/>
</dbReference>
<feature type="transmembrane region" description="Helical" evidence="1">
    <location>
        <begin position="160"/>
        <end position="180"/>
    </location>
</feature>
<comment type="caution">
    <text evidence="2">The sequence shown here is derived from an EMBL/GenBank/DDBJ whole genome shotgun (WGS) entry which is preliminary data.</text>
</comment>
<sequence length="322" mass="33886">MVAVAPLCVSRATYGKMVVVVLKGPSRHELAEICELNRLGGGGFGMGVVLGGMALGVGCVRLLIFVHRHRFWLSKHTGMMVAMAGATMAGLLSGTILGILFGGNLFLPTELAMLFSLSLGYWLGKPSGLLAAVDGIVAGIMGGMMGAMLGVMVLREAPDLTIVLMAVLFLCVTQLLVQLIREEAEVAPGLGVGDWVMWGGTLLMVAALGWQQAGLFPLADAPSHHSHHPKAVRAEQLTGMQVVQAHIDETGWSGMIQAKAGIPLRLQVVSKSGADCGQGLQIDEFQISTPLADGKATVQFTPIHPGTYPMRCGAKVGWLLVE</sequence>
<name>A0AA45WP69_9BACL</name>
<dbReference type="InterPro" id="IPR008972">
    <property type="entry name" value="Cupredoxin"/>
</dbReference>
<protein>
    <recommendedName>
        <fullName evidence="4">EfeO-type cupredoxin-like domain-containing protein</fullName>
    </recommendedName>
</protein>
<evidence type="ECO:0000256" key="1">
    <source>
        <dbReference type="SAM" id="Phobius"/>
    </source>
</evidence>
<evidence type="ECO:0008006" key="4">
    <source>
        <dbReference type="Google" id="ProtNLM"/>
    </source>
</evidence>
<feature type="transmembrane region" description="Helical" evidence="1">
    <location>
        <begin position="78"/>
        <end position="99"/>
    </location>
</feature>
<feature type="transmembrane region" description="Helical" evidence="1">
    <location>
        <begin position="130"/>
        <end position="154"/>
    </location>
</feature>
<dbReference type="AlphaFoldDB" id="A0AA45WP69"/>
<keyword evidence="3" id="KW-1185">Reference proteome</keyword>
<proteinExistence type="predicted"/>
<dbReference type="RefSeq" id="WP_102992306.1">
    <property type="nucleotide sequence ID" value="NZ_FXTU01000003.1"/>
</dbReference>
<gene>
    <name evidence="2" type="ORF">SAMN06265361_103361</name>
</gene>